<dbReference type="AlphaFoldDB" id="A0A934IR64"/>
<dbReference type="InterPro" id="IPR024072">
    <property type="entry name" value="DHFR-like_dom_sf"/>
</dbReference>
<dbReference type="Gene3D" id="3.40.430.10">
    <property type="entry name" value="Dihydrofolate Reductase, subunit A"/>
    <property type="match status" value="1"/>
</dbReference>
<feature type="domain" description="Bacterial bifunctional deaminase-reductase C-terminal" evidence="1">
    <location>
        <begin position="3"/>
        <end position="185"/>
    </location>
</feature>
<dbReference type="PANTHER" id="PTHR38011">
    <property type="entry name" value="DIHYDROFOLATE REDUCTASE FAMILY PROTEIN (AFU_ORTHOLOGUE AFUA_8G06820)"/>
    <property type="match status" value="1"/>
</dbReference>
<organism evidence="2 3">
    <name type="scientific">Devosia sediminis</name>
    <dbReference type="NCBI Taxonomy" id="2798801"/>
    <lineage>
        <taxon>Bacteria</taxon>
        <taxon>Pseudomonadati</taxon>
        <taxon>Pseudomonadota</taxon>
        <taxon>Alphaproteobacteria</taxon>
        <taxon>Hyphomicrobiales</taxon>
        <taxon>Devosiaceae</taxon>
        <taxon>Devosia</taxon>
    </lineage>
</organism>
<name>A0A934IR64_9HYPH</name>
<dbReference type="EMBL" id="JAEKMH010000002">
    <property type="protein sequence ID" value="MBJ3785303.1"/>
    <property type="molecule type" value="Genomic_DNA"/>
</dbReference>
<protein>
    <submittedName>
        <fullName evidence="2">Dihydrofolate reductase family protein</fullName>
    </submittedName>
</protein>
<gene>
    <name evidence="2" type="ORF">JEQ47_11260</name>
</gene>
<dbReference type="RefSeq" id="WP_198876489.1">
    <property type="nucleotide sequence ID" value="NZ_JAEKMH010000002.1"/>
</dbReference>
<keyword evidence="3" id="KW-1185">Reference proteome</keyword>
<evidence type="ECO:0000313" key="2">
    <source>
        <dbReference type="EMBL" id="MBJ3785303.1"/>
    </source>
</evidence>
<dbReference type="SUPFAM" id="SSF53597">
    <property type="entry name" value="Dihydrofolate reductase-like"/>
    <property type="match status" value="1"/>
</dbReference>
<accession>A0A934IR64</accession>
<evidence type="ECO:0000313" key="3">
    <source>
        <dbReference type="Proteomes" id="UP000602124"/>
    </source>
</evidence>
<comment type="caution">
    <text evidence="2">The sequence shown here is derived from an EMBL/GenBank/DDBJ whole genome shotgun (WGS) entry which is preliminary data.</text>
</comment>
<dbReference type="GO" id="GO:0008703">
    <property type="term" value="F:5-amino-6-(5-phosphoribosylamino)uracil reductase activity"/>
    <property type="evidence" value="ECO:0007669"/>
    <property type="project" value="InterPro"/>
</dbReference>
<dbReference type="GO" id="GO:0009231">
    <property type="term" value="P:riboflavin biosynthetic process"/>
    <property type="evidence" value="ECO:0007669"/>
    <property type="project" value="InterPro"/>
</dbReference>
<reference evidence="2" key="1">
    <citation type="submission" date="2020-12" db="EMBL/GenBank/DDBJ databases">
        <title>Devosia sp. MSA67 isolated from Mo River.</title>
        <authorList>
            <person name="Ma F."/>
            <person name="Zi Z."/>
        </authorList>
    </citation>
    <scope>NUCLEOTIDE SEQUENCE</scope>
    <source>
        <strain evidence="2">MSA67</strain>
    </source>
</reference>
<evidence type="ECO:0000259" key="1">
    <source>
        <dbReference type="Pfam" id="PF01872"/>
    </source>
</evidence>
<sequence>MTKIVCNMAISLDGFVAGPNQSEAFPFGERVDERLHRWMFEDAENNADELAALNSHSAYVMGRNMFGPIRGPWHGDWQGWWGDEPPYAAPVFVLTHHAREPLVKGKTTFTFLTEGFEAALRLATKAAGSGSVGIAGGADVARQALTSGVVDQLVVHVAPVVLGAGENLFTDLDHLWLEQVSARATRHATHITYNILND</sequence>
<dbReference type="InterPro" id="IPR050765">
    <property type="entry name" value="Riboflavin_Biosynth_HTPR"/>
</dbReference>
<proteinExistence type="predicted"/>
<dbReference type="Proteomes" id="UP000602124">
    <property type="component" value="Unassembled WGS sequence"/>
</dbReference>
<dbReference type="Pfam" id="PF01872">
    <property type="entry name" value="RibD_C"/>
    <property type="match status" value="1"/>
</dbReference>
<dbReference type="InterPro" id="IPR002734">
    <property type="entry name" value="RibDG_C"/>
</dbReference>
<dbReference type="PANTHER" id="PTHR38011:SF12">
    <property type="entry name" value="BIFUNCTIONAL DEAMINASE-REDUCTASE DOMAIN PROTEIN"/>
    <property type="match status" value="1"/>
</dbReference>